<comment type="subcellular location">
    <subcellularLocation>
        <location evidence="1">Cytoplasm</location>
    </subcellularLocation>
</comment>
<dbReference type="GO" id="GO:0002143">
    <property type="term" value="P:tRNA wobble position uridine thiolation"/>
    <property type="evidence" value="ECO:0007669"/>
    <property type="project" value="TreeGrafter"/>
</dbReference>
<comment type="function">
    <text evidence="4">Part of a sulfur-relay system.</text>
</comment>
<dbReference type="RefSeq" id="WP_046521087.1">
    <property type="nucleotide sequence ID" value="NZ_LAVS01000090.1"/>
</dbReference>
<evidence type="ECO:0000313" key="6">
    <source>
        <dbReference type="EMBL" id="RRJ22634.1"/>
    </source>
</evidence>
<dbReference type="SUPFAM" id="SSF69721">
    <property type="entry name" value="DsrC, the gamma subunit of dissimilatory sulfite reductase"/>
    <property type="match status" value="1"/>
</dbReference>
<dbReference type="InterPro" id="IPR043163">
    <property type="entry name" value="DsrC-like_N"/>
</dbReference>
<accession>A0A3P3QN73</accession>
<dbReference type="NCBIfam" id="TIGR03342">
    <property type="entry name" value="dsrC_tusE_dsvC"/>
    <property type="match status" value="1"/>
</dbReference>
<evidence type="ECO:0000256" key="3">
    <source>
        <dbReference type="ARBA" id="ARBA00022679"/>
    </source>
</evidence>
<dbReference type="Gene3D" id="1.10.10.370">
    <property type="entry name" value="DsrC-like protein, C-terminal domain"/>
    <property type="match status" value="1"/>
</dbReference>
<dbReference type="InterPro" id="IPR042072">
    <property type="entry name" value="DsrC-like_C"/>
</dbReference>
<dbReference type="OrthoDB" id="9786347at2"/>
<dbReference type="Proteomes" id="UP000276260">
    <property type="component" value="Unassembled WGS sequence"/>
</dbReference>
<evidence type="ECO:0000256" key="2">
    <source>
        <dbReference type="ARBA" id="ARBA00022490"/>
    </source>
</evidence>
<dbReference type="InterPro" id="IPR025526">
    <property type="entry name" value="DsrC-like_dom_sf"/>
</dbReference>
<sequence length="111" mass="12696">MNELIVNNQRYPLDKHGYLADLSLWTPELAEEFARLEQIQLTDAHWEVVNFVRDFYQEYQTSPAIRLLVKSMGEKLGADKGNSKYLFLLFPEGPAKQATRIGGLPKPAKCL</sequence>
<dbReference type="Gene3D" id="3.30.1420.10">
    <property type="match status" value="1"/>
</dbReference>
<evidence type="ECO:0000313" key="7">
    <source>
        <dbReference type="Proteomes" id="UP000276260"/>
    </source>
</evidence>
<keyword evidence="7" id="KW-1185">Reference proteome</keyword>
<keyword evidence="3 4" id="KW-0808">Transferase</keyword>
<dbReference type="FunFam" id="1.10.10.370:FF:000001">
    <property type="entry name" value="Sulfurtransferase"/>
    <property type="match status" value="1"/>
</dbReference>
<dbReference type="GO" id="GO:0097163">
    <property type="term" value="F:sulfur carrier activity"/>
    <property type="evidence" value="ECO:0007669"/>
    <property type="project" value="TreeGrafter"/>
</dbReference>
<evidence type="ECO:0000256" key="5">
    <source>
        <dbReference type="PIRSR" id="PIRSR006223-50"/>
    </source>
</evidence>
<dbReference type="EC" id="2.8.1.-" evidence="4"/>
<dbReference type="PANTHER" id="PTHR37010:SF1">
    <property type="entry name" value="SULFURTRANSFERASE TUSE"/>
    <property type="match status" value="1"/>
</dbReference>
<dbReference type="Pfam" id="PF04358">
    <property type="entry name" value="DsrC"/>
    <property type="match status" value="1"/>
</dbReference>
<feature type="active site" description="Cysteine persulfide intermediate" evidence="5">
    <location>
        <position position="110"/>
    </location>
</feature>
<dbReference type="GO" id="GO:0005737">
    <property type="term" value="C:cytoplasm"/>
    <property type="evidence" value="ECO:0007669"/>
    <property type="project" value="UniProtKB-SubCell"/>
</dbReference>
<dbReference type="AlphaFoldDB" id="A0A3P3QN73"/>
<comment type="caution">
    <text evidence="6">The sequence shown here is derived from an EMBL/GenBank/DDBJ whole genome shotgun (WGS) entry which is preliminary data.</text>
</comment>
<evidence type="ECO:0000256" key="1">
    <source>
        <dbReference type="ARBA" id="ARBA00004496"/>
    </source>
</evidence>
<name>A0A3P3QN73_9GAMM</name>
<reference evidence="6 7" key="1">
    <citation type="submission" date="2018-11" db="EMBL/GenBank/DDBJ databases">
        <title>Draft genome analysis of Rheinheimera mesophila isolated from an industrial waste site.</title>
        <authorList>
            <person name="Yu Q."/>
            <person name="Qi Y."/>
            <person name="Zhang H."/>
            <person name="Lu Y."/>
            <person name="Pu J."/>
        </authorList>
    </citation>
    <scope>NUCLEOTIDE SEQUENCE [LARGE SCALE GENOMIC DNA]</scope>
    <source>
        <strain evidence="6 7">IITR13</strain>
    </source>
</reference>
<dbReference type="EMBL" id="RRCF01000001">
    <property type="protein sequence ID" value="RRJ22634.1"/>
    <property type="molecule type" value="Genomic_DNA"/>
</dbReference>
<keyword evidence="2" id="KW-0963">Cytoplasm</keyword>
<dbReference type="GO" id="GO:0016740">
    <property type="term" value="F:transferase activity"/>
    <property type="evidence" value="ECO:0007669"/>
    <property type="project" value="UniProtKB-KW"/>
</dbReference>
<evidence type="ECO:0000256" key="4">
    <source>
        <dbReference type="PIRNR" id="PIRNR006223"/>
    </source>
</evidence>
<proteinExistence type="inferred from homology"/>
<protein>
    <recommendedName>
        <fullName evidence="4">Sulfurtransferase</fullName>
        <ecNumber evidence="4">2.8.1.-</ecNumber>
    </recommendedName>
</protein>
<dbReference type="PIRSF" id="PIRSF006223">
    <property type="entry name" value="DsrC_TusE"/>
    <property type="match status" value="1"/>
</dbReference>
<dbReference type="PANTHER" id="PTHR37010">
    <property type="entry name" value="SULFURTRANSFERASE TUSE"/>
    <property type="match status" value="1"/>
</dbReference>
<gene>
    <name evidence="6" type="primary">tusE</name>
    <name evidence="6" type="ORF">EIK76_00680</name>
</gene>
<comment type="similarity">
    <text evidence="4">Belongs to the dsrC/tusE family.</text>
</comment>
<dbReference type="InterPro" id="IPR007453">
    <property type="entry name" value="DsrC/TusE"/>
</dbReference>
<organism evidence="6 7">
    <name type="scientific">Rheinheimera mesophila</name>
    <dbReference type="NCBI Taxonomy" id="1547515"/>
    <lineage>
        <taxon>Bacteria</taxon>
        <taxon>Pseudomonadati</taxon>
        <taxon>Pseudomonadota</taxon>
        <taxon>Gammaproteobacteria</taxon>
        <taxon>Chromatiales</taxon>
        <taxon>Chromatiaceae</taxon>
        <taxon>Rheinheimera</taxon>
    </lineage>
</organism>